<dbReference type="OrthoDB" id="10455483at2759"/>
<dbReference type="EMBL" id="JAAOAN010000021">
    <property type="protein sequence ID" value="KAF5724952.1"/>
    <property type="molecule type" value="Genomic_DNA"/>
</dbReference>
<evidence type="ECO:0000313" key="2">
    <source>
        <dbReference type="Proteomes" id="UP000544331"/>
    </source>
</evidence>
<keyword evidence="2" id="KW-1185">Reference proteome</keyword>
<reference evidence="1 2" key="1">
    <citation type="submission" date="2020-05" db="EMBL/GenBank/DDBJ databases">
        <title>Identification and distribution of gene clusters putatively required for synthesis of sphingolipid metabolism inhibitors in phylogenetically diverse species of the filamentous fungus Fusarium.</title>
        <authorList>
            <person name="Kim H.-S."/>
            <person name="Busman M."/>
            <person name="Brown D.W."/>
            <person name="Divon H."/>
            <person name="Uhlig S."/>
            <person name="Proctor R.H."/>
        </authorList>
    </citation>
    <scope>NUCLEOTIDE SEQUENCE [LARGE SCALE GENOMIC DNA]</scope>
    <source>
        <strain evidence="1 2">NRRL 66235</strain>
    </source>
</reference>
<dbReference type="AlphaFoldDB" id="A0A8H5Z8V3"/>
<organism evidence="1 2">
    <name type="scientific">Fusarium mundagurra</name>
    <dbReference type="NCBI Taxonomy" id="1567541"/>
    <lineage>
        <taxon>Eukaryota</taxon>
        <taxon>Fungi</taxon>
        <taxon>Dikarya</taxon>
        <taxon>Ascomycota</taxon>
        <taxon>Pezizomycotina</taxon>
        <taxon>Sordariomycetes</taxon>
        <taxon>Hypocreomycetidae</taxon>
        <taxon>Hypocreales</taxon>
        <taxon>Nectriaceae</taxon>
        <taxon>Fusarium</taxon>
        <taxon>Fusarium fujikuroi species complex</taxon>
    </lineage>
</organism>
<gene>
    <name evidence="1" type="ORF">FMUND_317</name>
</gene>
<dbReference type="Proteomes" id="UP000544331">
    <property type="component" value="Unassembled WGS sequence"/>
</dbReference>
<evidence type="ECO:0000313" key="1">
    <source>
        <dbReference type="EMBL" id="KAF5724952.1"/>
    </source>
</evidence>
<proteinExistence type="predicted"/>
<name>A0A8H5Z8V3_9HYPO</name>
<accession>A0A8H5Z8V3</accession>
<comment type="caution">
    <text evidence="1">The sequence shown here is derived from an EMBL/GenBank/DDBJ whole genome shotgun (WGS) entry which is preliminary data.</text>
</comment>
<sequence length="278" mass="32585">MKTKSLNDKVRSWDSFCTEYTYQKPRGLREIHKYIDACSGPAILKLISVATARNKVTLVHPAFLSTPAARKKLKFVHPAFDSESNTRHINVDGTDIDDIFMDEFDIRDLGIEKLGIDDITMDGLDIRDFDISDYEYTYLIDLDRSTLKVYEDTDETVCEYTFAELESFSEDQFIRRYCEEVNDEEDLDSIPKYRLMLAGSIYPDTHKEKASKLAGKFEFCSKFRQHPTYLVCTRREYRKRKPMKKIKEAKENRTPICDYESLDKKKLTLLWHPKDSKS</sequence>
<protein>
    <submittedName>
        <fullName evidence="1">Uncharacterized protein</fullName>
    </submittedName>
</protein>